<keyword evidence="1" id="KW-0812">Transmembrane</keyword>
<feature type="transmembrane region" description="Helical" evidence="1">
    <location>
        <begin position="182"/>
        <end position="200"/>
    </location>
</feature>
<feature type="transmembrane region" description="Helical" evidence="1">
    <location>
        <begin position="76"/>
        <end position="96"/>
    </location>
</feature>
<feature type="transmembrane region" description="Helical" evidence="1">
    <location>
        <begin position="102"/>
        <end position="121"/>
    </location>
</feature>
<comment type="caution">
    <text evidence="2">The sequence shown here is derived from an EMBL/GenBank/DDBJ whole genome shotgun (WGS) entry which is preliminary data.</text>
</comment>
<evidence type="ECO:0000256" key="1">
    <source>
        <dbReference type="SAM" id="Phobius"/>
    </source>
</evidence>
<name>A0ABX0A3S3_9BACT</name>
<keyword evidence="1" id="KW-1133">Transmembrane helix</keyword>
<protein>
    <submittedName>
        <fullName evidence="2">Uncharacterized protein</fullName>
    </submittedName>
</protein>
<evidence type="ECO:0000313" key="2">
    <source>
        <dbReference type="EMBL" id="NCI52073.1"/>
    </source>
</evidence>
<dbReference type="Proteomes" id="UP000753802">
    <property type="component" value="Unassembled WGS sequence"/>
</dbReference>
<dbReference type="RefSeq" id="WP_161820331.1">
    <property type="nucleotide sequence ID" value="NZ_JAACJS010000015.1"/>
</dbReference>
<feature type="transmembrane region" description="Helical" evidence="1">
    <location>
        <begin position="207"/>
        <end position="228"/>
    </location>
</feature>
<feature type="transmembrane region" description="Helical" evidence="1">
    <location>
        <begin position="51"/>
        <end position="69"/>
    </location>
</feature>
<organism evidence="2 3">
    <name type="scientific">Sediminibacterium roseum</name>
    <dbReference type="NCBI Taxonomy" id="1978412"/>
    <lineage>
        <taxon>Bacteria</taxon>
        <taxon>Pseudomonadati</taxon>
        <taxon>Bacteroidota</taxon>
        <taxon>Chitinophagia</taxon>
        <taxon>Chitinophagales</taxon>
        <taxon>Chitinophagaceae</taxon>
        <taxon>Sediminibacterium</taxon>
    </lineage>
</organism>
<proteinExistence type="predicted"/>
<feature type="transmembrane region" description="Helical" evidence="1">
    <location>
        <begin position="240"/>
        <end position="257"/>
    </location>
</feature>
<reference evidence="2 3" key="1">
    <citation type="submission" date="2020-01" db="EMBL/GenBank/DDBJ databases">
        <title>Genome analysis.</title>
        <authorList>
            <person name="Wu S."/>
            <person name="Wang G."/>
        </authorList>
    </citation>
    <scope>NUCLEOTIDE SEQUENCE [LARGE SCALE GENOMIC DNA]</scope>
    <source>
        <strain evidence="2 3">SYL130</strain>
    </source>
</reference>
<accession>A0ABX0A3S3</accession>
<sequence length="281" mass="31166">MKHISNNFLAGSSAIAVLLVFCASVPGLLGIISYPLETADWRAQCVMQDQLNVGMVLPLLLVSTLLALKNKVSGKYLWAACMGYLAYTFTIYCFCIHFNEMFIAYCGCWSVSVFSFGYFLVMHQRENGPAIPMGLLKKMAVYFMSFAVVVAMVWLSEIIPAITSKRMPASVERAGLFTNAVYVLDLAILLPGVFITGMLLRKQRALALSVTPVVLLFFVLMAATVGYMSFQNTREPALRWRIAGVVTIFVLIQLLLLRNWQSATEKRMLLKSDLASAGLNN</sequence>
<gene>
    <name evidence="2" type="ORF">GWC95_19265</name>
</gene>
<keyword evidence="3" id="KW-1185">Reference proteome</keyword>
<feature type="transmembrane region" description="Helical" evidence="1">
    <location>
        <begin position="141"/>
        <end position="162"/>
    </location>
</feature>
<evidence type="ECO:0000313" key="3">
    <source>
        <dbReference type="Proteomes" id="UP000753802"/>
    </source>
</evidence>
<dbReference type="EMBL" id="JAACJS010000015">
    <property type="protein sequence ID" value="NCI52073.1"/>
    <property type="molecule type" value="Genomic_DNA"/>
</dbReference>
<keyword evidence="1" id="KW-0472">Membrane</keyword>
<feature type="transmembrane region" description="Helical" evidence="1">
    <location>
        <begin position="7"/>
        <end position="31"/>
    </location>
</feature>